<dbReference type="CDD" id="cd00093">
    <property type="entry name" value="HTH_XRE"/>
    <property type="match status" value="1"/>
</dbReference>
<sequence>MKSTKQLLGARIKEIRRSEGLSQADLAEKLSIATNFVSRIEVGATYPSLDTLEKMARTLEVELKDFFDYDHLQGETLKVSSVEDLLKDASEEKLRLVFKVTKAIMR</sequence>
<dbReference type="GO" id="GO:0003677">
    <property type="term" value="F:DNA binding"/>
    <property type="evidence" value="ECO:0007669"/>
    <property type="project" value="UniProtKB-KW"/>
</dbReference>
<dbReference type="SUPFAM" id="SSF47413">
    <property type="entry name" value="lambda repressor-like DNA-binding domains"/>
    <property type="match status" value="1"/>
</dbReference>
<evidence type="ECO:0000313" key="3">
    <source>
        <dbReference type="EMBL" id="TGU69917.1"/>
    </source>
</evidence>
<name>A0A4S1C9G0_9BACT</name>
<dbReference type="GO" id="GO:0005829">
    <property type="term" value="C:cytosol"/>
    <property type="evidence" value="ECO:0007669"/>
    <property type="project" value="TreeGrafter"/>
</dbReference>
<dbReference type="GO" id="GO:0003700">
    <property type="term" value="F:DNA-binding transcription factor activity"/>
    <property type="evidence" value="ECO:0007669"/>
    <property type="project" value="TreeGrafter"/>
</dbReference>
<protein>
    <submittedName>
        <fullName evidence="3">XRE family transcriptional regulator</fullName>
    </submittedName>
</protein>
<feature type="domain" description="HTH cro/C1-type" evidence="2">
    <location>
        <begin position="12"/>
        <end position="66"/>
    </location>
</feature>
<evidence type="ECO:0000256" key="1">
    <source>
        <dbReference type="ARBA" id="ARBA00023125"/>
    </source>
</evidence>
<evidence type="ECO:0000313" key="4">
    <source>
        <dbReference type="Proteomes" id="UP000306416"/>
    </source>
</evidence>
<keyword evidence="1" id="KW-0238">DNA-binding</keyword>
<keyword evidence="4" id="KW-1185">Reference proteome</keyword>
<dbReference type="InterPro" id="IPR050807">
    <property type="entry name" value="TransReg_Diox_bact_type"/>
</dbReference>
<organism evidence="3 4">
    <name type="scientific">Geomonas terrae</name>
    <dbReference type="NCBI Taxonomy" id="2562681"/>
    <lineage>
        <taxon>Bacteria</taxon>
        <taxon>Pseudomonadati</taxon>
        <taxon>Thermodesulfobacteriota</taxon>
        <taxon>Desulfuromonadia</taxon>
        <taxon>Geobacterales</taxon>
        <taxon>Geobacteraceae</taxon>
        <taxon>Geomonas</taxon>
    </lineage>
</organism>
<dbReference type="PANTHER" id="PTHR46797">
    <property type="entry name" value="HTH-TYPE TRANSCRIPTIONAL REGULATOR"/>
    <property type="match status" value="1"/>
</dbReference>
<dbReference type="Pfam" id="PF01381">
    <property type="entry name" value="HTH_3"/>
    <property type="match status" value="1"/>
</dbReference>
<dbReference type="RefSeq" id="WP_135873135.1">
    <property type="nucleotide sequence ID" value="NZ_SRSC01000007.1"/>
</dbReference>
<proteinExistence type="predicted"/>
<dbReference type="InterPro" id="IPR010982">
    <property type="entry name" value="Lambda_DNA-bd_dom_sf"/>
</dbReference>
<comment type="caution">
    <text evidence="3">The sequence shown here is derived from an EMBL/GenBank/DDBJ whole genome shotgun (WGS) entry which is preliminary data.</text>
</comment>
<dbReference type="AlphaFoldDB" id="A0A4S1C9G0"/>
<dbReference type="InterPro" id="IPR001387">
    <property type="entry name" value="Cro/C1-type_HTH"/>
</dbReference>
<gene>
    <name evidence="3" type="ORF">E4633_20205</name>
</gene>
<dbReference type="Gene3D" id="1.10.260.40">
    <property type="entry name" value="lambda repressor-like DNA-binding domains"/>
    <property type="match status" value="1"/>
</dbReference>
<accession>A0A4S1C9G0</accession>
<dbReference type="EMBL" id="SRSC01000007">
    <property type="protein sequence ID" value="TGU69917.1"/>
    <property type="molecule type" value="Genomic_DNA"/>
</dbReference>
<dbReference type="Proteomes" id="UP000306416">
    <property type="component" value="Unassembled WGS sequence"/>
</dbReference>
<dbReference type="SMART" id="SM00530">
    <property type="entry name" value="HTH_XRE"/>
    <property type="match status" value="1"/>
</dbReference>
<dbReference type="PROSITE" id="PS50943">
    <property type="entry name" value="HTH_CROC1"/>
    <property type="match status" value="1"/>
</dbReference>
<reference evidence="3 4" key="1">
    <citation type="submission" date="2019-04" db="EMBL/GenBank/DDBJ databases">
        <title>Geobacter oryzae sp. nov., ferric-reducing bacteria isolated from paddy soil.</title>
        <authorList>
            <person name="Xu Z."/>
            <person name="Masuda Y."/>
            <person name="Itoh H."/>
            <person name="Senoo K."/>
        </authorList>
    </citation>
    <scope>NUCLEOTIDE SEQUENCE [LARGE SCALE GENOMIC DNA]</scope>
    <source>
        <strain evidence="3 4">Red111</strain>
    </source>
</reference>
<evidence type="ECO:0000259" key="2">
    <source>
        <dbReference type="PROSITE" id="PS50943"/>
    </source>
</evidence>
<dbReference type="PANTHER" id="PTHR46797:SF1">
    <property type="entry name" value="METHYLPHOSPHONATE SYNTHASE"/>
    <property type="match status" value="1"/>
</dbReference>